<dbReference type="EMBL" id="CAOQHR010000005">
    <property type="protein sequence ID" value="CAI6335086.1"/>
    <property type="molecule type" value="Genomic_DNA"/>
</dbReference>
<name>A0A9W4UF70_9PLEO</name>
<comment type="caution">
    <text evidence="1">The sequence shown here is derived from an EMBL/GenBank/DDBJ whole genome shotgun (WGS) entry which is preliminary data.</text>
</comment>
<sequence length="68" mass="6792">MNPCVACINYKWSQSGLVDGADKSIAGLLVALLFGAGANYARAGDKGLGVVLSAIGALQAVAARKATL</sequence>
<organism evidence="1 2">
    <name type="scientific">Periconia digitata</name>
    <dbReference type="NCBI Taxonomy" id="1303443"/>
    <lineage>
        <taxon>Eukaryota</taxon>
        <taxon>Fungi</taxon>
        <taxon>Dikarya</taxon>
        <taxon>Ascomycota</taxon>
        <taxon>Pezizomycotina</taxon>
        <taxon>Dothideomycetes</taxon>
        <taxon>Pleosporomycetidae</taxon>
        <taxon>Pleosporales</taxon>
        <taxon>Massarineae</taxon>
        <taxon>Periconiaceae</taxon>
        <taxon>Periconia</taxon>
    </lineage>
</organism>
<gene>
    <name evidence="1" type="ORF">PDIGIT_LOCUS8163</name>
</gene>
<proteinExistence type="predicted"/>
<dbReference type="AlphaFoldDB" id="A0A9W4UF70"/>
<keyword evidence="2" id="KW-1185">Reference proteome</keyword>
<accession>A0A9W4UF70</accession>
<protein>
    <submittedName>
        <fullName evidence="1">Uncharacterized protein</fullName>
    </submittedName>
</protein>
<reference evidence="1" key="1">
    <citation type="submission" date="2023-01" db="EMBL/GenBank/DDBJ databases">
        <authorList>
            <person name="Van Ghelder C."/>
            <person name="Rancurel C."/>
        </authorList>
    </citation>
    <scope>NUCLEOTIDE SEQUENCE</scope>
    <source>
        <strain evidence="1">CNCM I-4278</strain>
    </source>
</reference>
<evidence type="ECO:0000313" key="2">
    <source>
        <dbReference type="Proteomes" id="UP001152607"/>
    </source>
</evidence>
<evidence type="ECO:0000313" key="1">
    <source>
        <dbReference type="EMBL" id="CAI6335086.1"/>
    </source>
</evidence>
<dbReference type="OrthoDB" id="5399817at2759"/>
<dbReference type="Proteomes" id="UP001152607">
    <property type="component" value="Unassembled WGS sequence"/>
</dbReference>